<keyword evidence="3" id="KW-0150">Chloroplast</keyword>
<geneLocation type="chloroplast" evidence="3"/>
<evidence type="ECO:0000256" key="2">
    <source>
        <dbReference type="SAM" id="SignalP"/>
    </source>
</evidence>
<evidence type="ECO:0000256" key="1">
    <source>
        <dbReference type="SAM" id="MobiDB-lite"/>
    </source>
</evidence>
<keyword evidence="2" id="KW-0732">Signal</keyword>
<feature type="region of interest" description="Disordered" evidence="1">
    <location>
        <begin position="89"/>
        <end position="123"/>
    </location>
</feature>
<feature type="chain" id="PRO_5012032010" evidence="2">
    <location>
        <begin position="19"/>
        <end position="123"/>
    </location>
</feature>
<feature type="compositionally biased region" description="Basic and acidic residues" evidence="1">
    <location>
        <begin position="89"/>
        <end position="117"/>
    </location>
</feature>
<gene>
    <name evidence="3" type="primary">orf123</name>
</gene>
<dbReference type="AlphaFoldDB" id="A0A1W6F7M4"/>
<proteinExistence type="predicted"/>
<organism evidence="3">
    <name type="scientific">Hydrodictyon reticulatum</name>
    <name type="common">Water net</name>
    <name type="synonym">Conferva reticulatum</name>
    <dbReference type="NCBI Taxonomy" id="3107"/>
    <lineage>
        <taxon>Eukaryota</taxon>
        <taxon>Viridiplantae</taxon>
        <taxon>Chlorophyta</taxon>
        <taxon>core chlorophytes</taxon>
        <taxon>Chlorophyceae</taxon>
        <taxon>CS clade</taxon>
        <taxon>Sphaeropleales</taxon>
        <taxon>Hydrodictyaceae</taxon>
        <taxon>Hydrodictyon</taxon>
    </lineage>
</organism>
<accession>A0A1W6F7M4</accession>
<dbReference type="EMBL" id="KY114065">
    <property type="protein sequence ID" value="ARK36689.1"/>
    <property type="molecule type" value="Genomic_DNA"/>
</dbReference>
<protein>
    <submittedName>
        <fullName evidence="3">Uncharacterized protein</fullName>
    </submittedName>
</protein>
<sequence length="123" mass="14314">MSFLWLFTLQFITLRFSADPFSLLLRSFAFRRSRTASSLLRSFAFRRSRTASSLRLLLRRSRCLCLRFSAKPNRFSASLLFSFAEVSGRKEGRAKEKRRSEDKEQSEEAKRSKEKAKCISSKG</sequence>
<name>A0A1W6F7M4_HYDRE</name>
<dbReference type="RefSeq" id="YP_009364223.1">
    <property type="nucleotide sequence ID" value="NC_034655.1"/>
</dbReference>
<keyword evidence="3" id="KW-0934">Plastid</keyword>
<feature type="signal peptide" evidence="2">
    <location>
        <begin position="1"/>
        <end position="18"/>
    </location>
</feature>
<reference evidence="3" key="1">
    <citation type="journal article" date="2017" name="PeerJ">
        <title>lastomes of the green algae Hydrodictyon reticulatum and Pediastrum duplex (Sphaeropleales, Chlorophyceae).</title>
        <authorList>
            <person name="McManus H.A."/>
            <person name="Sanchez D."/>
            <person name="Karol K.G."/>
        </authorList>
    </citation>
    <scope>NUCLEOTIDE SEQUENCE</scope>
</reference>
<evidence type="ECO:0000313" key="3">
    <source>
        <dbReference type="EMBL" id="ARK36689.1"/>
    </source>
</evidence>
<dbReference type="GeneID" id="32880367"/>